<reference evidence="2 3" key="1">
    <citation type="submission" date="2019-03" db="EMBL/GenBank/DDBJ databases">
        <title>Genomic Encyclopedia of Type Strains, Phase IV (KMG-IV): sequencing the most valuable type-strain genomes for metagenomic binning, comparative biology and taxonomic classification.</title>
        <authorList>
            <person name="Goeker M."/>
        </authorList>
    </citation>
    <scope>NUCLEOTIDE SEQUENCE [LARGE SCALE GENOMIC DNA]</scope>
    <source>
        <strain evidence="2 3">DSM 24629</strain>
    </source>
</reference>
<sequence length="246" mass="29420">MDYLYDGTFDGFLTCIYYHYYKEKALGIYPNASYQYNLIDKYAYVETEIDKSKKVSKAIREKISFEALRHLNSVFLSNDDFKENKMLNYIVYGFKMGKDINNYFTHPTVAPILKLSKRVNMEAHRFLGLVRFIEVGNVLFAEIEPDHNILPIILKHFVDRFKTENFIINDKKRKIALAYNKKDYIISDYHLDSELPISEKEKEFQSLWKNYFENISIKSRENAKLQQQFVPLKYRKHLMEFNGEYN</sequence>
<dbReference type="RefSeq" id="WP_132254103.1">
    <property type="nucleotide sequence ID" value="NZ_SMAL01000015.1"/>
</dbReference>
<evidence type="ECO:0000313" key="3">
    <source>
        <dbReference type="Proteomes" id="UP000294902"/>
    </source>
</evidence>
<dbReference type="OrthoDB" id="5290748at2"/>
<dbReference type="AlphaFoldDB" id="A0A4R3MD51"/>
<dbReference type="NCBIfam" id="TIGR03915">
    <property type="entry name" value="SAM_7_link_chp"/>
    <property type="match status" value="1"/>
</dbReference>
<comment type="caution">
    <text evidence="2">The sequence shown here is derived from an EMBL/GenBank/DDBJ whole genome shotgun (WGS) entry which is preliminary data.</text>
</comment>
<protein>
    <submittedName>
        <fullName evidence="2">Putative DNA metabolism protein</fullName>
    </submittedName>
</protein>
<dbReference type="EMBL" id="SMAL01000015">
    <property type="protein sequence ID" value="TCT11664.1"/>
    <property type="molecule type" value="Genomic_DNA"/>
</dbReference>
<organism evidence="2 3">
    <name type="scientific">Natranaerovirga pectinivora</name>
    <dbReference type="NCBI Taxonomy" id="682400"/>
    <lineage>
        <taxon>Bacteria</taxon>
        <taxon>Bacillati</taxon>
        <taxon>Bacillota</taxon>
        <taxon>Clostridia</taxon>
        <taxon>Lachnospirales</taxon>
        <taxon>Natranaerovirgaceae</taxon>
        <taxon>Natranaerovirga</taxon>
    </lineage>
</organism>
<dbReference type="Pfam" id="PF13566">
    <property type="entry name" value="DUF4130"/>
    <property type="match status" value="1"/>
</dbReference>
<dbReference type="Proteomes" id="UP000294902">
    <property type="component" value="Unassembled WGS sequence"/>
</dbReference>
<gene>
    <name evidence="2" type="ORF">EDC18_1159</name>
</gene>
<dbReference type="InterPro" id="IPR025404">
    <property type="entry name" value="DUF4130"/>
</dbReference>
<accession>A0A4R3MD51</accession>
<proteinExistence type="predicted"/>
<evidence type="ECO:0000313" key="2">
    <source>
        <dbReference type="EMBL" id="TCT11664.1"/>
    </source>
</evidence>
<name>A0A4R3MD51_9FIRM</name>
<feature type="domain" description="DUF4130" evidence="1">
    <location>
        <begin position="82"/>
        <end position="240"/>
    </location>
</feature>
<evidence type="ECO:0000259" key="1">
    <source>
        <dbReference type="Pfam" id="PF13566"/>
    </source>
</evidence>
<dbReference type="InterPro" id="IPR023875">
    <property type="entry name" value="DNA_repair_put"/>
</dbReference>
<keyword evidence="3" id="KW-1185">Reference proteome</keyword>